<dbReference type="GO" id="GO:0003723">
    <property type="term" value="F:RNA binding"/>
    <property type="evidence" value="ECO:0007669"/>
    <property type="project" value="UniProtKB-KW"/>
</dbReference>
<dbReference type="InterPro" id="IPR006569">
    <property type="entry name" value="CID_dom"/>
</dbReference>
<dbReference type="EMBL" id="ML220112">
    <property type="protein sequence ID" value="TGZ85583.1"/>
    <property type="molecule type" value="Genomic_DNA"/>
</dbReference>
<dbReference type="AlphaFoldDB" id="A0A4S2N8G7"/>
<evidence type="ECO:0000313" key="6">
    <source>
        <dbReference type="Proteomes" id="UP000298138"/>
    </source>
</evidence>
<organism evidence="5 6">
    <name type="scientific">Ascodesmis nigricans</name>
    <dbReference type="NCBI Taxonomy" id="341454"/>
    <lineage>
        <taxon>Eukaryota</taxon>
        <taxon>Fungi</taxon>
        <taxon>Dikarya</taxon>
        <taxon>Ascomycota</taxon>
        <taxon>Pezizomycotina</taxon>
        <taxon>Pezizomycetes</taxon>
        <taxon>Pezizales</taxon>
        <taxon>Ascodesmidaceae</taxon>
        <taxon>Ascodesmis</taxon>
    </lineage>
</organism>
<dbReference type="Gene3D" id="1.10.10.790">
    <property type="entry name" value="Surp module"/>
    <property type="match status" value="1"/>
</dbReference>
<dbReference type="PANTHER" id="PTHR23140:SF0">
    <property type="entry name" value="U2 SNRNP-ASSOCIATED SURP MOTIF-CONTAINING PROTEIN"/>
    <property type="match status" value="1"/>
</dbReference>
<feature type="region of interest" description="Disordered" evidence="2">
    <location>
        <begin position="1"/>
        <end position="184"/>
    </location>
</feature>
<keyword evidence="6" id="KW-1185">Reference proteome</keyword>
<dbReference type="InParanoid" id="A0A4S2N8G7"/>
<sequence length="822" mass="89060">MSDNPFPNVRTKLSAPTKKSLFEKQRLEAEEKRRREEAETAAVYKDFVASFDEDPSPAHTSRNNVPSHSGKPGFRGGAAAPVSGPGRRHFTTRGLGSIPGSGPPPPLRKRGLESAFDRDDEEVGGVFGNVGLSEREKKRIRDGNSGLLAFENSGPSGRGGKPKFADHGDDSDDESKPLPKPTVLLSSLPPTITKAAISDLLSSTSLKVDSIRIIPAPPPSGPSQPSTAVRKAATALVTLSSETPSSDIDAAVSLLNGRYIGSGFSLGIARHLSSTVASNAPNLSNLTSSSHPFGAKAPRPAGPGGMGRGGPHRGGFAPPSSFAPPGSRPIQSNLPQVHVHPPQDLKMLKLIHSTIEHLIDNGPEFEALLMAKESVRSDPKFAFLWDARSQEGVYYRWKMWELVTGYSIDKPQVPVIEMFDNGGPGSMWVPPKKGLKYEWAGSLREIVEDEGFMSDELDEEDSDREDDGDRPMGLSTIEGKGKRGHLGVLERAKLIHLITRIPTTTREVRRGDVGRVMAFAMEHAEGGMGEEIVDVLVSNVLQPLVFTTASKSPPSSPPHTPSPPHSPPPEPTDTSASKIIALWLISDILSNSSLGVRAAWRYRQLFDTALRNRNVFKHLGEIHRNSGWGRMKAEKFRRGIVEGVLEGWEKWCIFPQTTQEEFLRQFNEGGEKSVEKEQEEAKAEAAKKKSSSSAWKTVDAAPSVFRPDAAVEEDVDGVPMVEEDIDGEPMPEDEEDIDGVPMPEDEDDVDGVPMPDDASPPPLEPPHPSEKEQKEPEKEPKKPSFGLGFGGITGFKVGDAAGAKRKRPKAEDMFAASDGEEE</sequence>
<feature type="compositionally biased region" description="Gly residues" evidence="2">
    <location>
        <begin position="302"/>
        <end position="313"/>
    </location>
</feature>
<dbReference type="OrthoDB" id="377209at2759"/>
<feature type="compositionally biased region" description="Pro residues" evidence="2">
    <location>
        <begin position="554"/>
        <end position="571"/>
    </location>
</feature>
<gene>
    <name evidence="5" type="ORF">EX30DRAFT_392919</name>
</gene>
<dbReference type="SMART" id="SM00648">
    <property type="entry name" value="SWAP"/>
    <property type="match status" value="1"/>
</dbReference>
<dbReference type="SUPFAM" id="SSF109905">
    <property type="entry name" value="Surp module (SWAP domain)"/>
    <property type="match status" value="1"/>
</dbReference>
<feature type="domain" description="SURP motif" evidence="3">
    <location>
        <begin position="350"/>
        <end position="395"/>
    </location>
</feature>
<evidence type="ECO:0000259" key="3">
    <source>
        <dbReference type="PROSITE" id="PS50128"/>
    </source>
</evidence>
<evidence type="ECO:0000256" key="2">
    <source>
        <dbReference type="SAM" id="MobiDB-lite"/>
    </source>
</evidence>
<keyword evidence="1" id="KW-0694">RNA-binding</keyword>
<proteinExistence type="predicted"/>
<protein>
    <recommendedName>
        <fullName evidence="7">CID domain-containing protein</fullName>
    </recommendedName>
</protein>
<feature type="region of interest" description="Disordered" evidence="2">
    <location>
        <begin position="548"/>
        <end position="574"/>
    </location>
</feature>
<dbReference type="InterPro" id="IPR008942">
    <property type="entry name" value="ENTH_VHS"/>
</dbReference>
<feature type="region of interest" description="Disordered" evidence="2">
    <location>
        <begin position="705"/>
        <end position="822"/>
    </location>
</feature>
<feature type="region of interest" description="Disordered" evidence="2">
    <location>
        <begin position="451"/>
        <end position="479"/>
    </location>
</feature>
<name>A0A4S2N8G7_9PEZI</name>
<feature type="compositionally biased region" description="Acidic residues" evidence="2">
    <location>
        <begin position="710"/>
        <end position="750"/>
    </location>
</feature>
<reference evidence="5 6" key="1">
    <citation type="submission" date="2019-04" db="EMBL/GenBank/DDBJ databases">
        <title>Comparative genomics and transcriptomics to analyze fruiting body development in filamentous ascomycetes.</title>
        <authorList>
            <consortium name="DOE Joint Genome Institute"/>
            <person name="Lutkenhaus R."/>
            <person name="Traeger S."/>
            <person name="Breuer J."/>
            <person name="Kuo A."/>
            <person name="Lipzen A."/>
            <person name="Pangilinan J."/>
            <person name="Dilworth D."/>
            <person name="Sandor L."/>
            <person name="Poggeler S."/>
            <person name="Barry K."/>
            <person name="Grigoriev I.V."/>
            <person name="Nowrousian M."/>
        </authorList>
    </citation>
    <scope>NUCLEOTIDE SEQUENCE [LARGE SCALE GENOMIC DNA]</scope>
    <source>
        <strain evidence="5 6">CBS 389.68</strain>
    </source>
</reference>
<evidence type="ECO:0000256" key="1">
    <source>
        <dbReference type="ARBA" id="ARBA00022884"/>
    </source>
</evidence>
<feature type="compositionally biased region" description="Acidic residues" evidence="2">
    <location>
        <begin position="451"/>
        <end position="468"/>
    </location>
</feature>
<dbReference type="PROSITE" id="PS51391">
    <property type="entry name" value="CID"/>
    <property type="match status" value="1"/>
</dbReference>
<dbReference type="InterPro" id="IPR000061">
    <property type="entry name" value="Surp"/>
</dbReference>
<feature type="compositionally biased region" description="Low complexity" evidence="2">
    <location>
        <begin position="314"/>
        <end position="325"/>
    </location>
</feature>
<dbReference type="PROSITE" id="PS50128">
    <property type="entry name" value="SURP"/>
    <property type="match status" value="1"/>
</dbReference>
<dbReference type="Pfam" id="PF01805">
    <property type="entry name" value="Surp"/>
    <property type="match status" value="1"/>
</dbReference>
<dbReference type="STRING" id="341454.A0A4S2N8G7"/>
<evidence type="ECO:0008006" key="7">
    <source>
        <dbReference type="Google" id="ProtNLM"/>
    </source>
</evidence>
<dbReference type="InterPro" id="IPR035967">
    <property type="entry name" value="SWAP/Surp_sf"/>
</dbReference>
<feature type="compositionally biased region" description="Basic and acidic residues" evidence="2">
    <location>
        <begin position="767"/>
        <end position="782"/>
    </location>
</feature>
<dbReference type="GO" id="GO:0006396">
    <property type="term" value="P:RNA processing"/>
    <property type="evidence" value="ECO:0007669"/>
    <property type="project" value="InterPro"/>
</dbReference>
<evidence type="ECO:0000259" key="4">
    <source>
        <dbReference type="PROSITE" id="PS51391"/>
    </source>
</evidence>
<evidence type="ECO:0000313" key="5">
    <source>
        <dbReference type="EMBL" id="TGZ85583.1"/>
    </source>
</evidence>
<feature type="domain" description="CID" evidence="4">
    <location>
        <begin position="486"/>
        <end position="670"/>
    </location>
</feature>
<dbReference type="GO" id="GO:0005634">
    <property type="term" value="C:nucleus"/>
    <property type="evidence" value="ECO:0007669"/>
    <property type="project" value="TreeGrafter"/>
</dbReference>
<dbReference type="Proteomes" id="UP000298138">
    <property type="component" value="Unassembled WGS sequence"/>
</dbReference>
<feature type="compositionally biased region" description="Basic and acidic residues" evidence="2">
    <location>
        <begin position="133"/>
        <end position="142"/>
    </location>
</feature>
<feature type="compositionally biased region" description="Polar residues" evidence="2">
    <location>
        <begin position="58"/>
        <end position="67"/>
    </location>
</feature>
<dbReference type="InterPro" id="IPR051485">
    <property type="entry name" value="SR-CTD_assoc_factor"/>
</dbReference>
<dbReference type="PANTHER" id="PTHR23140">
    <property type="entry name" value="RNA PROCESSING PROTEIN LD23810P"/>
    <property type="match status" value="1"/>
</dbReference>
<accession>A0A4S2N8G7</accession>
<dbReference type="Gene3D" id="1.25.40.90">
    <property type="match status" value="1"/>
</dbReference>
<feature type="region of interest" description="Disordered" evidence="2">
    <location>
        <begin position="287"/>
        <end position="338"/>
    </location>
</feature>
<feature type="compositionally biased region" description="Basic and acidic residues" evidence="2">
    <location>
        <begin position="20"/>
        <end position="38"/>
    </location>
</feature>